<dbReference type="AlphaFoldDB" id="A0A8B9PK83"/>
<comment type="subcellular location">
    <subcellularLocation>
        <location evidence="1">Nucleus</location>
    </subcellularLocation>
</comment>
<dbReference type="InterPro" id="IPR041195">
    <property type="entry name" value="Rnh202_N"/>
</dbReference>
<evidence type="ECO:0000256" key="4">
    <source>
        <dbReference type="ARBA" id="ARBA00019062"/>
    </source>
</evidence>
<evidence type="ECO:0000256" key="1">
    <source>
        <dbReference type="ARBA" id="ARBA00004123"/>
    </source>
</evidence>
<comment type="function">
    <text evidence="6">Non catalytic subunit of RNase H2, an endonuclease that specifically degrades the RNA of RNA:DNA hybrids. Participates in DNA replication, possibly by mediating the removal of lagging-strand Okazaki fragment RNA primers during DNA replication. Mediates the excision of single ribonucleotides from DNA:RNA duplexes.</text>
</comment>
<evidence type="ECO:0000256" key="2">
    <source>
        <dbReference type="ARBA" id="ARBA00009823"/>
    </source>
</evidence>
<dbReference type="Pfam" id="PF17745">
    <property type="entry name" value="Ydr279_N"/>
    <property type="match status" value="1"/>
</dbReference>
<dbReference type="Pfam" id="PF09468">
    <property type="entry name" value="RNase_H2-Ydr279"/>
    <property type="match status" value="1"/>
</dbReference>
<accession>A0A8B9PK83</accession>
<evidence type="ECO:0000259" key="9">
    <source>
        <dbReference type="Pfam" id="PF17745"/>
    </source>
</evidence>
<dbReference type="CDD" id="cd09270">
    <property type="entry name" value="RNase_H2-B"/>
    <property type="match status" value="1"/>
</dbReference>
<reference evidence="10" key="2">
    <citation type="submission" date="2025-09" db="UniProtKB">
        <authorList>
            <consortium name="Ensembl"/>
        </authorList>
    </citation>
    <scope>IDENTIFICATION</scope>
</reference>
<proteinExistence type="inferred from homology"/>
<evidence type="ECO:0000256" key="7">
    <source>
        <dbReference type="ARBA" id="ARBA00033464"/>
    </source>
</evidence>
<protein>
    <recommendedName>
        <fullName evidence="4">Ribonuclease H2 subunit B</fullName>
    </recommendedName>
    <alternativeName>
        <fullName evidence="7">Ribonuclease HI subunit B</fullName>
    </alternativeName>
</protein>
<dbReference type="FunFam" id="1.10.20.120:FF:000001">
    <property type="entry name" value="Ribonuclease H2 subunit B"/>
    <property type="match status" value="1"/>
</dbReference>
<evidence type="ECO:0000256" key="6">
    <source>
        <dbReference type="ARBA" id="ARBA00024778"/>
    </source>
</evidence>
<evidence type="ECO:0000313" key="11">
    <source>
        <dbReference type="Proteomes" id="UP000694424"/>
    </source>
</evidence>
<dbReference type="GO" id="GO:0005654">
    <property type="term" value="C:nucleoplasm"/>
    <property type="evidence" value="ECO:0007669"/>
    <property type="project" value="TreeGrafter"/>
</dbReference>
<dbReference type="Gene3D" id="2.20.25.530">
    <property type="match status" value="1"/>
</dbReference>
<sequence length="394" mass="44326">MSSQQASCPVLHLSLPLPTLIPSYGNERTSFTVLISSSLRTVFLLTSPLLCQDPQACMAWGSHTRQVQIGRRKEEEPWTLICGLAEAATDFPKTPDSEPLFTRLRNPSTGEATLYLFNSGAQQLFEVKSFQEEYHSWFIGQTVQQGERKGAGWPELPKQSSVLELQALRYGRLLFVTPMDPLFLILYYLIKADKEKGKFQPLDQVVLDSEFPCCSLLLKCTDVKQSIHHVTEEKEIGSQKFHKYSQEKTLKWLKKKVNQTVKALKSSNVTVGERVQSATFISGKQITDAEEDYVRYAHGLISEYIPEDLSKELSKYLELPELTSPAPEPQLKKRKLSDVPVEAEEDYTKFNSSSLKNKKANSKMSAAQKALAKVDKSGMKSISAFFSSKPKASK</sequence>
<dbReference type="GO" id="GO:0032299">
    <property type="term" value="C:ribonuclease H2 complex"/>
    <property type="evidence" value="ECO:0007669"/>
    <property type="project" value="InterPro"/>
</dbReference>
<feature type="domain" description="Ribonuclease H2 subunit B wHTH" evidence="8">
    <location>
        <begin position="183"/>
        <end position="313"/>
    </location>
</feature>
<dbReference type="Ensembl" id="ENSAOWT00000012998.1">
    <property type="protein sequence ID" value="ENSAOWP00000011429.1"/>
    <property type="gene ID" value="ENSAOWG00000007856.1"/>
</dbReference>
<comment type="subunit">
    <text evidence="3">The RNase H2 complex is a heterotrimer composed of the catalytic subunit RNASEH2A and the non-catalytic subunits RNASEH2B and RNASEH2C.</text>
</comment>
<evidence type="ECO:0000256" key="5">
    <source>
        <dbReference type="ARBA" id="ARBA00023242"/>
    </source>
</evidence>
<feature type="domain" description="Rnh202 triple barrel" evidence="9">
    <location>
        <begin position="93"/>
        <end position="180"/>
    </location>
</feature>
<name>A0A8B9PK83_APTOW</name>
<evidence type="ECO:0000259" key="8">
    <source>
        <dbReference type="Pfam" id="PF09468"/>
    </source>
</evidence>
<dbReference type="InterPro" id="IPR019024">
    <property type="entry name" value="RNase_H2_suB_wHTH"/>
</dbReference>
<evidence type="ECO:0000256" key="3">
    <source>
        <dbReference type="ARBA" id="ARBA00011277"/>
    </source>
</evidence>
<dbReference type="GO" id="GO:0006401">
    <property type="term" value="P:RNA catabolic process"/>
    <property type="evidence" value="ECO:0007669"/>
    <property type="project" value="TreeGrafter"/>
</dbReference>
<dbReference type="InterPro" id="IPR040456">
    <property type="entry name" value="RNase_H2_suB"/>
</dbReference>
<dbReference type="Proteomes" id="UP000694424">
    <property type="component" value="Unplaced"/>
</dbReference>
<evidence type="ECO:0000313" key="10">
    <source>
        <dbReference type="Ensembl" id="ENSAOWP00000011429.1"/>
    </source>
</evidence>
<dbReference type="PANTHER" id="PTHR13383">
    <property type="entry name" value="RIBONUCLEASE H2 SUBUNIT B"/>
    <property type="match status" value="1"/>
</dbReference>
<organism evidence="10 11">
    <name type="scientific">Apteryx owenii</name>
    <name type="common">Little spotted kiwi</name>
    <dbReference type="NCBI Taxonomy" id="8824"/>
    <lineage>
        <taxon>Eukaryota</taxon>
        <taxon>Metazoa</taxon>
        <taxon>Chordata</taxon>
        <taxon>Craniata</taxon>
        <taxon>Vertebrata</taxon>
        <taxon>Euteleostomi</taxon>
        <taxon>Archelosauria</taxon>
        <taxon>Archosauria</taxon>
        <taxon>Dinosauria</taxon>
        <taxon>Saurischia</taxon>
        <taxon>Theropoda</taxon>
        <taxon>Coelurosauria</taxon>
        <taxon>Aves</taxon>
        <taxon>Palaeognathae</taxon>
        <taxon>Apterygiformes</taxon>
        <taxon>Apterygidae</taxon>
        <taxon>Apteryx</taxon>
    </lineage>
</organism>
<keyword evidence="11" id="KW-1185">Reference proteome</keyword>
<dbReference type="PANTHER" id="PTHR13383:SF11">
    <property type="entry name" value="RIBONUCLEASE H2 SUBUNIT B"/>
    <property type="match status" value="1"/>
</dbReference>
<dbReference type="Gene3D" id="1.10.20.120">
    <property type="match status" value="1"/>
</dbReference>
<comment type="similarity">
    <text evidence="2">Belongs to the RNase H2 subunit B family.</text>
</comment>
<reference evidence="10" key="1">
    <citation type="submission" date="2025-08" db="UniProtKB">
        <authorList>
            <consortium name="Ensembl"/>
        </authorList>
    </citation>
    <scope>IDENTIFICATION</scope>
</reference>
<keyword evidence="5" id="KW-0539">Nucleus</keyword>